<proteinExistence type="predicted"/>
<organism evidence="1 2">
    <name type="scientific">Homarus americanus</name>
    <name type="common">American lobster</name>
    <dbReference type="NCBI Taxonomy" id="6706"/>
    <lineage>
        <taxon>Eukaryota</taxon>
        <taxon>Metazoa</taxon>
        <taxon>Ecdysozoa</taxon>
        <taxon>Arthropoda</taxon>
        <taxon>Crustacea</taxon>
        <taxon>Multicrustacea</taxon>
        <taxon>Malacostraca</taxon>
        <taxon>Eumalacostraca</taxon>
        <taxon>Eucarida</taxon>
        <taxon>Decapoda</taxon>
        <taxon>Pleocyemata</taxon>
        <taxon>Astacidea</taxon>
        <taxon>Nephropoidea</taxon>
        <taxon>Nephropidae</taxon>
        <taxon>Homarus</taxon>
    </lineage>
</organism>
<dbReference type="EMBL" id="JAHLQT010004633">
    <property type="protein sequence ID" value="KAG7175865.1"/>
    <property type="molecule type" value="Genomic_DNA"/>
</dbReference>
<dbReference type="AlphaFoldDB" id="A0A8J5N8J7"/>
<evidence type="ECO:0000313" key="1">
    <source>
        <dbReference type="EMBL" id="KAG7175865.1"/>
    </source>
</evidence>
<evidence type="ECO:0000313" key="2">
    <source>
        <dbReference type="Proteomes" id="UP000747542"/>
    </source>
</evidence>
<gene>
    <name evidence="1" type="ORF">Hamer_G009895</name>
</gene>
<reference evidence="1" key="1">
    <citation type="journal article" date="2021" name="Sci. Adv.">
        <title>The American lobster genome reveals insights on longevity, neural, and immune adaptations.</title>
        <authorList>
            <person name="Polinski J.M."/>
            <person name="Zimin A.V."/>
            <person name="Clark K.F."/>
            <person name="Kohn A.B."/>
            <person name="Sadowski N."/>
            <person name="Timp W."/>
            <person name="Ptitsyn A."/>
            <person name="Khanna P."/>
            <person name="Romanova D.Y."/>
            <person name="Williams P."/>
            <person name="Greenwood S.J."/>
            <person name="Moroz L.L."/>
            <person name="Walt D.R."/>
            <person name="Bodnar A.G."/>
        </authorList>
    </citation>
    <scope>NUCLEOTIDE SEQUENCE</scope>
    <source>
        <strain evidence="1">GMGI-L3</strain>
    </source>
</reference>
<accession>A0A8J5N8J7</accession>
<comment type="caution">
    <text evidence="1">The sequence shown here is derived from an EMBL/GenBank/DDBJ whole genome shotgun (WGS) entry which is preliminary data.</text>
</comment>
<protein>
    <submittedName>
        <fullName evidence="1">Uncharacterized protein</fullName>
    </submittedName>
</protein>
<dbReference type="Proteomes" id="UP000747542">
    <property type="component" value="Unassembled WGS sequence"/>
</dbReference>
<sequence>MFRPSRRRRDEVRLLRIRGSDAVLPVRRPTGLVRYRARTLQTVVGSLYVAAGLLCGRKPWSLRCGEKPHNYPGSRLALSHPVKAWDIGKLLPHGLRGIGNSYQFRMLSTDHLLVAAVEQQIQPKPPRRC</sequence>
<keyword evidence="2" id="KW-1185">Reference proteome</keyword>
<name>A0A8J5N8J7_HOMAM</name>